<keyword evidence="2" id="KW-1185">Reference proteome</keyword>
<name>A0AAD6XEK7_9AGAR</name>
<sequence length="79" mass="8829">LEYMVRVNKELSDSFFSFLGVLTGDSGSPQFWNLLLAGFKLYHFPGDVTLNNKPIPKLEHADDLMLLSGSGHGFQDKLN</sequence>
<evidence type="ECO:0008006" key="3">
    <source>
        <dbReference type="Google" id="ProtNLM"/>
    </source>
</evidence>
<feature type="non-terminal residue" evidence="1">
    <location>
        <position position="79"/>
    </location>
</feature>
<reference evidence="1" key="1">
    <citation type="submission" date="2023-03" db="EMBL/GenBank/DDBJ databases">
        <title>Massive genome expansion in bonnet fungi (Mycena s.s.) driven by repeated elements and novel gene families across ecological guilds.</title>
        <authorList>
            <consortium name="Lawrence Berkeley National Laboratory"/>
            <person name="Harder C.B."/>
            <person name="Miyauchi S."/>
            <person name="Viragh M."/>
            <person name="Kuo A."/>
            <person name="Thoen E."/>
            <person name="Andreopoulos B."/>
            <person name="Lu D."/>
            <person name="Skrede I."/>
            <person name="Drula E."/>
            <person name="Henrissat B."/>
            <person name="Morin E."/>
            <person name="Kohler A."/>
            <person name="Barry K."/>
            <person name="LaButti K."/>
            <person name="Morin E."/>
            <person name="Salamov A."/>
            <person name="Lipzen A."/>
            <person name="Mereny Z."/>
            <person name="Hegedus B."/>
            <person name="Baldrian P."/>
            <person name="Stursova M."/>
            <person name="Weitz H."/>
            <person name="Taylor A."/>
            <person name="Grigoriev I.V."/>
            <person name="Nagy L.G."/>
            <person name="Martin F."/>
            <person name="Kauserud H."/>
        </authorList>
    </citation>
    <scope>NUCLEOTIDE SEQUENCE</scope>
    <source>
        <strain evidence="1">CBHHK173m</strain>
    </source>
</reference>
<dbReference type="EMBL" id="JARJCN010000112">
    <property type="protein sequence ID" value="KAJ7073482.1"/>
    <property type="molecule type" value="Genomic_DNA"/>
</dbReference>
<feature type="non-terminal residue" evidence="1">
    <location>
        <position position="1"/>
    </location>
</feature>
<proteinExistence type="predicted"/>
<organism evidence="1 2">
    <name type="scientific">Mycena belliarum</name>
    <dbReference type="NCBI Taxonomy" id="1033014"/>
    <lineage>
        <taxon>Eukaryota</taxon>
        <taxon>Fungi</taxon>
        <taxon>Dikarya</taxon>
        <taxon>Basidiomycota</taxon>
        <taxon>Agaricomycotina</taxon>
        <taxon>Agaricomycetes</taxon>
        <taxon>Agaricomycetidae</taxon>
        <taxon>Agaricales</taxon>
        <taxon>Marasmiineae</taxon>
        <taxon>Mycenaceae</taxon>
        <taxon>Mycena</taxon>
    </lineage>
</organism>
<dbReference type="AlphaFoldDB" id="A0AAD6XEK7"/>
<gene>
    <name evidence="1" type="ORF">B0H15DRAFT_751451</name>
</gene>
<accession>A0AAD6XEK7</accession>
<evidence type="ECO:0000313" key="1">
    <source>
        <dbReference type="EMBL" id="KAJ7073482.1"/>
    </source>
</evidence>
<evidence type="ECO:0000313" key="2">
    <source>
        <dbReference type="Proteomes" id="UP001222325"/>
    </source>
</evidence>
<dbReference type="Proteomes" id="UP001222325">
    <property type="component" value="Unassembled WGS sequence"/>
</dbReference>
<comment type="caution">
    <text evidence="1">The sequence shown here is derived from an EMBL/GenBank/DDBJ whole genome shotgun (WGS) entry which is preliminary data.</text>
</comment>
<protein>
    <recommendedName>
        <fullName evidence="3">Reverse transcriptase</fullName>
    </recommendedName>
</protein>